<accession>A0AAD7ZV40</accession>
<protein>
    <submittedName>
        <fullName evidence="2">Uncharacterized protein</fullName>
    </submittedName>
</protein>
<gene>
    <name evidence="2" type="ORF">L9F63_019026</name>
</gene>
<evidence type="ECO:0000256" key="1">
    <source>
        <dbReference type="SAM" id="MobiDB-lite"/>
    </source>
</evidence>
<feature type="compositionally biased region" description="Basic and acidic residues" evidence="1">
    <location>
        <begin position="1"/>
        <end position="19"/>
    </location>
</feature>
<feature type="region of interest" description="Disordered" evidence="1">
    <location>
        <begin position="60"/>
        <end position="81"/>
    </location>
</feature>
<feature type="non-terminal residue" evidence="2">
    <location>
        <position position="1"/>
    </location>
</feature>
<dbReference type="EMBL" id="JASPKZ010006434">
    <property type="protein sequence ID" value="KAJ9587449.1"/>
    <property type="molecule type" value="Genomic_DNA"/>
</dbReference>
<keyword evidence="3" id="KW-1185">Reference proteome</keyword>
<reference evidence="2" key="1">
    <citation type="journal article" date="2023" name="IScience">
        <title>Live-bearing cockroach genome reveals convergent evolutionary mechanisms linked to viviparity in insects and beyond.</title>
        <authorList>
            <person name="Fouks B."/>
            <person name="Harrison M.C."/>
            <person name="Mikhailova A.A."/>
            <person name="Marchal E."/>
            <person name="English S."/>
            <person name="Carruthers M."/>
            <person name="Jennings E.C."/>
            <person name="Chiamaka E.L."/>
            <person name="Frigard R.A."/>
            <person name="Pippel M."/>
            <person name="Attardo G.M."/>
            <person name="Benoit J.B."/>
            <person name="Bornberg-Bauer E."/>
            <person name="Tobe S.S."/>
        </authorList>
    </citation>
    <scope>NUCLEOTIDE SEQUENCE</scope>
    <source>
        <strain evidence="2">Stay&amp;Tobe</strain>
    </source>
</reference>
<sequence>NDRSVLEPRCEVRGHRERTSAATHATDGRQHESTQPFRLQSIRSIRCLCTAHAATGSSYGSSYSSRHLHQPHGSSRNADPTCNPQWHGQPCPCLPRQCLISTWQHRPQMGNPLAPTHPSTLMAFRRHILRFAIMKYLLQRK</sequence>
<feature type="compositionally biased region" description="Polar residues" evidence="1">
    <location>
        <begin position="72"/>
        <end position="81"/>
    </location>
</feature>
<feature type="region of interest" description="Disordered" evidence="1">
    <location>
        <begin position="1"/>
        <end position="36"/>
    </location>
</feature>
<name>A0AAD7ZV40_DIPPU</name>
<evidence type="ECO:0000313" key="2">
    <source>
        <dbReference type="EMBL" id="KAJ9587449.1"/>
    </source>
</evidence>
<dbReference type="AlphaFoldDB" id="A0AAD7ZV40"/>
<organism evidence="2 3">
    <name type="scientific">Diploptera punctata</name>
    <name type="common">Pacific beetle cockroach</name>
    <dbReference type="NCBI Taxonomy" id="6984"/>
    <lineage>
        <taxon>Eukaryota</taxon>
        <taxon>Metazoa</taxon>
        <taxon>Ecdysozoa</taxon>
        <taxon>Arthropoda</taxon>
        <taxon>Hexapoda</taxon>
        <taxon>Insecta</taxon>
        <taxon>Pterygota</taxon>
        <taxon>Neoptera</taxon>
        <taxon>Polyneoptera</taxon>
        <taxon>Dictyoptera</taxon>
        <taxon>Blattodea</taxon>
        <taxon>Blaberoidea</taxon>
        <taxon>Blaberidae</taxon>
        <taxon>Diplopterinae</taxon>
        <taxon>Diploptera</taxon>
    </lineage>
</organism>
<proteinExistence type="predicted"/>
<evidence type="ECO:0000313" key="3">
    <source>
        <dbReference type="Proteomes" id="UP001233999"/>
    </source>
</evidence>
<dbReference type="Proteomes" id="UP001233999">
    <property type="component" value="Unassembled WGS sequence"/>
</dbReference>
<comment type="caution">
    <text evidence="2">The sequence shown here is derived from an EMBL/GenBank/DDBJ whole genome shotgun (WGS) entry which is preliminary data.</text>
</comment>
<reference evidence="2" key="2">
    <citation type="submission" date="2023-05" db="EMBL/GenBank/DDBJ databases">
        <authorList>
            <person name="Fouks B."/>
        </authorList>
    </citation>
    <scope>NUCLEOTIDE SEQUENCE</scope>
    <source>
        <strain evidence="2">Stay&amp;Tobe</strain>
        <tissue evidence="2">Testes</tissue>
    </source>
</reference>
<feature type="non-terminal residue" evidence="2">
    <location>
        <position position="141"/>
    </location>
</feature>